<dbReference type="EMBL" id="JALJXV010000003">
    <property type="protein sequence ID" value="MCP1674259.1"/>
    <property type="molecule type" value="Genomic_DNA"/>
</dbReference>
<keyword evidence="4" id="KW-1185">Reference proteome</keyword>
<protein>
    <submittedName>
        <fullName evidence="3">Uncharacterized protein</fullName>
    </submittedName>
</protein>
<feature type="signal peptide" evidence="2">
    <location>
        <begin position="1"/>
        <end position="20"/>
    </location>
</feature>
<evidence type="ECO:0000313" key="4">
    <source>
        <dbReference type="Proteomes" id="UP001205843"/>
    </source>
</evidence>
<dbReference type="Proteomes" id="UP001205843">
    <property type="component" value="Unassembled WGS sequence"/>
</dbReference>
<name>A0AAE3G279_9GAMM</name>
<comment type="caution">
    <text evidence="3">The sequence shown here is derived from an EMBL/GenBank/DDBJ whole genome shotgun (WGS) entry which is preliminary data.</text>
</comment>
<sequence>MKIIRTLLATALLALAPQGAALGGALDPAAPDLAATLLAETPVLAWNFNQLESNRPGARNNAAMGPNGSLAPNYNGATARRDSTTSTGSHTAWSCGVSCESAPPPPPPPSCTWPEEGTWPHCYWSGGGAGAF</sequence>
<feature type="region of interest" description="Disordered" evidence="1">
    <location>
        <begin position="55"/>
        <end position="110"/>
    </location>
</feature>
<evidence type="ECO:0000313" key="3">
    <source>
        <dbReference type="EMBL" id="MCP1674259.1"/>
    </source>
</evidence>
<dbReference type="RefSeq" id="WP_253476126.1">
    <property type="nucleotide sequence ID" value="NZ_JALJXV010000003.1"/>
</dbReference>
<keyword evidence="2" id="KW-0732">Signal</keyword>
<reference evidence="3" key="1">
    <citation type="submission" date="2022-03" db="EMBL/GenBank/DDBJ databases">
        <title>Genomic Encyclopedia of Type Strains, Phase III (KMG-III): the genomes of soil and plant-associated and newly described type strains.</title>
        <authorList>
            <person name="Whitman W."/>
        </authorList>
    </citation>
    <scope>NUCLEOTIDE SEQUENCE</scope>
    <source>
        <strain evidence="3">ANL 6-2</strain>
    </source>
</reference>
<evidence type="ECO:0000256" key="1">
    <source>
        <dbReference type="SAM" id="MobiDB-lite"/>
    </source>
</evidence>
<organism evidence="3 4">
    <name type="scientific">Natronocella acetinitrilica</name>
    <dbReference type="NCBI Taxonomy" id="414046"/>
    <lineage>
        <taxon>Bacteria</taxon>
        <taxon>Pseudomonadati</taxon>
        <taxon>Pseudomonadota</taxon>
        <taxon>Gammaproteobacteria</taxon>
        <taxon>Chromatiales</taxon>
        <taxon>Ectothiorhodospiraceae</taxon>
        <taxon>Natronocella</taxon>
    </lineage>
</organism>
<feature type="chain" id="PRO_5041927729" evidence="2">
    <location>
        <begin position="21"/>
        <end position="132"/>
    </location>
</feature>
<evidence type="ECO:0000256" key="2">
    <source>
        <dbReference type="SAM" id="SignalP"/>
    </source>
</evidence>
<gene>
    <name evidence="3" type="ORF">J2T57_001361</name>
</gene>
<accession>A0AAE3G279</accession>
<proteinExistence type="predicted"/>
<dbReference type="AlphaFoldDB" id="A0AAE3G279"/>